<keyword evidence="8" id="KW-1185">Reference proteome</keyword>
<dbReference type="InterPro" id="IPR005828">
    <property type="entry name" value="MFS_sugar_transport-like"/>
</dbReference>
<keyword evidence="3 5" id="KW-1133">Transmembrane helix</keyword>
<dbReference type="InterPro" id="IPR005829">
    <property type="entry name" value="Sugar_transporter_CS"/>
</dbReference>
<name>A0A9P0DY30_PHACE</name>
<feature type="transmembrane region" description="Helical" evidence="5">
    <location>
        <begin position="182"/>
        <end position="207"/>
    </location>
</feature>
<dbReference type="EMBL" id="OU896713">
    <property type="protein sequence ID" value="CAH1176078.1"/>
    <property type="molecule type" value="Genomic_DNA"/>
</dbReference>
<feature type="domain" description="Major facilitator superfamily (MFS) profile" evidence="6">
    <location>
        <begin position="23"/>
        <end position="469"/>
    </location>
</feature>
<protein>
    <recommendedName>
        <fullName evidence="6">Major facilitator superfamily (MFS) profile domain-containing protein</fullName>
    </recommendedName>
</protein>
<dbReference type="GO" id="GO:0016020">
    <property type="term" value="C:membrane"/>
    <property type="evidence" value="ECO:0007669"/>
    <property type="project" value="UniProtKB-SubCell"/>
</dbReference>
<dbReference type="AlphaFoldDB" id="A0A9P0DY30"/>
<evidence type="ECO:0000256" key="5">
    <source>
        <dbReference type="SAM" id="Phobius"/>
    </source>
</evidence>
<keyword evidence="4 5" id="KW-0472">Membrane</keyword>
<feature type="transmembrane region" description="Helical" evidence="5">
    <location>
        <begin position="65"/>
        <end position="87"/>
    </location>
</feature>
<reference evidence="7" key="1">
    <citation type="submission" date="2022-01" db="EMBL/GenBank/DDBJ databases">
        <authorList>
            <person name="King R."/>
        </authorList>
    </citation>
    <scope>NUCLEOTIDE SEQUENCE</scope>
</reference>
<dbReference type="GO" id="GO:0022857">
    <property type="term" value="F:transmembrane transporter activity"/>
    <property type="evidence" value="ECO:0007669"/>
    <property type="project" value="InterPro"/>
</dbReference>
<feature type="transmembrane region" description="Helical" evidence="5">
    <location>
        <begin position="310"/>
        <end position="331"/>
    </location>
</feature>
<accession>A0A9P0DY30</accession>
<dbReference type="PANTHER" id="PTHR48021">
    <property type="match status" value="1"/>
</dbReference>
<evidence type="ECO:0000256" key="1">
    <source>
        <dbReference type="ARBA" id="ARBA00004141"/>
    </source>
</evidence>
<evidence type="ECO:0000313" key="8">
    <source>
        <dbReference type="Proteomes" id="UP001153737"/>
    </source>
</evidence>
<feature type="transmembrane region" description="Helical" evidence="5">
    <location>
        <begin position="120"/>
        <end position="142"/>
    </location>
</feature>
<feature type="transmembrane region" description="Helical" evidence="5">
    <location>
        <begin position="380"/>
        <end position="403"/>
    </location>
</feature>
<feature type="transmembrane region" description="Helical" evidence="5">
    <location>
        <begin position="20"/>
        <end position="45"/>
    </location>
</feature>
<proteinExistence type="predicted"/>
<dbReference type="PANTHER" id="PTHR48021:SF39">
    <property type="entry name" value="MAJOR FACILITATOR SUPERFAMILY (MFS) PROFILE DOMAIN-CONTAINING PROTEIN"/>
    <property type="match status" value="1"/>
</dbReference>
<dbReference type="InterPro" id="IPR036259">
    <property type="entry name" value="MFS_trans_sf"/>
</dbReference>
<evidence type="ECO:0000256" key="4">
    <source>
        <dbReference type="ARBA" id="ARBA00023136"/>
    </source>
</evidence>
<feature type="transmembrane region" description="Helical" evidence="5">
    <location>
        <begin position="338"/>
        <end position="360"/>
    </location>
</feature>
<dbReference type="Proteomes" id="UP001153737">
    <property type="component" value="Chromosome 7"/>
</dbReference>
<evidence type="ECO:0000313" key="7">
    <source>
        <dbReference type="EMBL" id="CAH1176078.1"/>
    </source>
</evidence>
<dbReference type="InterPro" id="IPR050549">
    <property type="entry name" value="MFS_Trehalose_Transporter"/>
</dbReference>
<feature type="transmembrane region" description="Helical" evidence="5">
    <location>
        <begin position="415"/>
        <end position="435"/>
    </location>
</feature>
<dbReference type="Pfam" id="PF00083">
    <property type="entry name" value="Sugar_tr"/>
    <property type="match status" value="1"/>
</dbReference>
<evidence type="ECO:0000256" key="2">
    <source>
        <dbReference type="ARBA" id="ARBA00022692"/>
    </source>
</evidence>
<gene>
    <name evidence="7" type="ORF">PHAECO_LOCUS11428</name>
</gene>
<organism evidence="7 8">
    <name type="scientific">Phaedon cochleariae</name>
    <name type="common">Mustard beetle</name>
    <dbReference type="NCBI Taxonomy" id="80249"/>
    <lineage>
        <taxon>Eukaryota</taxon>
        <taxon>Metazoa</taxon>
        <taxon>Ecdysozoa</taxon>
        <taxon>Arthropoda</taxon>
        <taxon>Hexapoda</taxon>
        <taxon>Insecta</taxon>
        <taxon>Pterygota</taxon>
        <taxon>Neoptera</taxon>
        <taxon>Endopterygota</taxon>
        <taxon>Coleoptera</taxon>
        <taxon>Polyphaga</taxon>
        <taxon>Cucujiformia</taxon>
        <taxon>Chrysomeloidea</taxon>
        <taxon>Chrysomelidae</taxon>
        <taxon>Chrysomelinae</taxon>
        <taxon>Chrysomelini</taxon>
        <taxon>Phaedon</taxon>
    </lineage>
</organism>
<dbReference type="FunFam" id="1.20.1250.20:FF:000249">
    <property type="entry name" value="facilitated trehalose transporter Tret1"/>
    <property type="match status" value="1"/>
</dbReference>
<dbReference type="InterPro" id="IPR020846">
    <property type="entry name" value="MFS_dom"/>
</dbReference>
<dbReference type="OrthoDB" id="6133115at2759"/>
<sequence length="518" mass="58113">MDKNEAARTKKEKSQCTEALPQILAVCVKNMLLLGFGMSLGFPTILIPGVSGGDKNEDIIMDPEAISWISSINLICVPLGCTASGFITHSIGRRRSMQIVNFPFLAAWLLFYFSKEVWQIFLASCITGLSGGLLEAPVLTYVAEITQPHLRGILSSTSTMAVVLGILSQFLLGTFYTWRTVGMINCFVPISSFILLTFVPETPVWLITKNRLEEAKKSIAWLRGWTTTDSIEDEYQELYKQIKMTENDDNVQSSLKKKLESLKQFGNRSFLWPYFLVTTAFFLSHFNGNTPMQVYAIRLFKVLHAPISEYYSTVLMGAVQLIGCIMCVSLINLLGKRVINLISLSGSGVCFLIVGTYAYMHEIVNLDLNDNDGEVYHWVPITFLVISSFLSYFGLKVLPWILIGEVFYTEIRATASGLSAGIGYIFGFIANKIFLSLIDQFSLPGVFWIYGTVGLVGTVIMYFILPETEGKTLFEITEHFAGRNRLKNSVRRMKQVSGQSNVAFEPDNKNYYNIESRL</sequence>
<dbReference type="SUPFAM" id="SSF103473">
    <property type="entry name" value="MFS general substrate transporter"/>
    <property type="match status" value="1"/>
</dbReference>
<dbReference type="Gene3D" id="1.20.1250.20">
    <property type="entry name" value="MFS general substrate transporter like domains"/>
    <property type="match status" value="1"/>
</dbReference>
<comment type="subcellular location">
    <subcellularLocation>
        <location evidence="1">Membrane</location>
        <topology evidence="1">Multi-pass membrane protein</topology>
    </subcellularLocation>
</comment>
<keyword evidence="2 5" id="KW-0812">Transmembrane</keyword>
<evidence type="ECO:0000259" key="6">
    <source>
        <dbReference type="PROSITE" id="PS50850"/>
    </source>
</evidence>
<feature type="transmembrane region" description="Helical" evidence="5">
    <location>
        <begin position="154"/>
        <end position="176"/>
    </location>
</feature>
<dbReference type="PROSITE" id="PS50850">
    <property type="entry name" value="MFS"/>
    <property type="match status" value="1"/>
</dbReference>
<feature type="transmembrane region" description="Helical" evidence="5">
    <location>
        <begin position="99"/>
        <end position="114"/>
    </location>
</feature>
<feature type="transmembrane region" description="Helical" evidence="5">
    <location>
        <begin position="447"/>
        <end position="465"/>
    </location>
</feature>
<evidence type="ECO:0000256" key="3">
    <source>
        <dbReference type="ARBA" id="ARBA00022989"/>
    </source>
</evidence>
<feature type="transmembrane region" description="Helical" evidence="5">
    <location>
        <begin position="271"/>
        <end position="290"/>
    </location>
</feature>
<reference evidence="7" key="2">
    <citation type="submission" date="2022-10" db="EMBL/GenBank/DDBJ databases">
        <authorList>
            <consortium name="ENA_rothamsted_submissions"/>
            <consortium name="culmorum"/>
            <person name="King R."/>
        </authorList>
    </citation>
    <scope>NUCLEOTIDE SEQUENCE</scope>
</reference>
<dbReference type="PROSITE" id="PS00217">
    <property type="entry name" value="SUGAR_TRANSPORT_2"/>
    <property type="match status" value="1"/>
</dbReference>